<dbReference type="OrthoDB" id="9805969at2"/>
<comment type="subunit">
    <text evidence="7 9">Part of the 50S ribosomal subunit.</text>
</comment>
<evidence type="ECO:0000256" key="8">
    <source>
        <dbReference type="RuleBase" id="RU004005"/>
    </source>
</evidence>
<dbReference type="GO" id="GO:0003735">
    <property type="term" value="F:structural constituent of ribosome"/>
    <property type="evidence" value="ECO:0007669"/>
    <property type="project" value="InterPro"/>
</dbReference>
<comment type="function">
    <text evidence="7 10">This protein binds specifically to 23S rRNA; its binding is stimulated by other ribosomal proteins, e.g., L4, L17, and L20. It is important during the early stages of 50S assembly. It makes multiple contacts with different domains of the 23S rRNA in the assembled 50S subunit and ribosome.</text>
</comment>
<dbReference type="GO" id="GO:0006412">
    <property type="term" value="P:translation"/>
    <property type="evidence" value="ECO:0007669"/>
    <property type="project" value="UniProtKB-UniRule"/>
</dbReference>
<dbReference type="NCBIfam" id="TIGR01044">
    <property type="entry name" value="rplV_bact"/>
    <property type="match status" value="1"/>
</dbReference>
<accession>A0A5C0UJI6</accession>
<reference evidence="11 12" key="1">
    <citation type="submission" date="2019-08" db="EMBL/GenBank/DDBJ databases">
        <title>Highly reduced genomes of protist endosymbionts show evolutionary convergence.</title>
        <authorList>
            <person name="George E."/>
            <person name="Husnik F."/>
            <person name="Tashyreva D."/>
            <person name="Prokopchuk G."/>
            <person name="Horak A."/>
            <person name="Kwong W.K."/>
            <person name="Lukes J."/>
            <person name="Keeling P.J."/>
        </authorList>
    </citation>
    <scope>NUCLEOTIDE SEQUENCE [LARGE SCALE GENOMIC DNA]</scope>
    <source>
        <strain evidence="11">1621</strain>
    </source>
</reference>
<evidence type="ECO:0000256" key="9">
    <source>
        <dbReference type="RuleBase" id="RU004006"/>
    </source>
</evidence>
<dbReference type="HAMAP" id="MF_01331_B">
    <property type="entry name" value="Ribosomal_uL22_B"/>
    <property type="match status" value="1"/>
</dbReference>
<evidence type="ECO:0000313" key="11">
    <source>
        <dbReference type="EMBL" id="QEK39771.1"/>
    </source>
</evidence>
<protein>
    <recommendedName>
        <fullName evidence="6 7">Large ribosomal subunit protein uL22</fullName>
    </recommendedName>
</protein>
<evidence type="ECO:0000256" key="6">
    <source>
        <dbReference type="ARBA" id="ARBA00035207"/>
    </source>
</evidence>
<keyword evidence="2 7" id="KW-0699">rRNA-binding</keyword>
<name>A0A5C0UJI6_9RICK</name>
<comment type="similarity">
    <text evidence="1 7 8">Belongs to the universal ribosomal protein uL22 family.</text>
</comment>
<proteinExistence type="inferred from homology"/>
<dbReference type="GO" id="GO:0019843">
    <property type="term" value="F:rRNA binding"/>
    <property type="evidence" value="ECO:0007669"/>
    <property type="project" value="UniProtKB-UniRule"/>
</dbReference>
<evidence type="ECO:0000256" key="1">
    <source>
        <dbReference type="ARBA" id="ARBA00009451"/>
    </source>
</evidence>
<keyword evidence="3 7" id="KW-0694">RNA-binding</keyword>
<dbReference type="Pfam" id="PF00237">
    <property type="entry name" value="Ribosomal_L22"/>
    <property type="match status" value="1"/>
</dbReference>
<dbReference type="InterPro" id="IPR005727">
    <property type="entry name" value="Ribosomal_uL22_bac/chlpt-type"/>
</dbReference>
<evidence type="ECO:0000256" key="4">
    <source>
        <dbReference type="ARBA" id="ARBA00022980"/>
    </source>
</evidence>
<dbReference type="Gene3D" id="3.90.470.10">
    <property type="entry name" value="Ribosomal protein L22/L17"/>
    <property type="match status" value="1"/>
</dbReference>
<keyword evidence="4 7" id="KW-0689">Ribosomal protein</keyword>
<gene>
    <name evidence="7" type="primary">rplV</name>
    <name evidence="11" type="ORF">FZC37_02445</name>
</gene>
<dbReference type="InterPro" id="IPR001063">
    <property type="entry name" value="Ribosomal_uL22"/>
</dbReference>
<evidence type="ECO:0000313" key="12">
    <source>
        <dbReference type="Proteomes" id="UP000323844"/>
    </source>
</evidence>
<dbReference type="CDD" id="cd00336">
    <property type="entry name" value="Ribosomal_L22"/>
    <property type="match status" value="1"/>
</dbReference>
<evidence type="ECO:0000256" key="5">
    <source>
        <dbReference type="ARBA" id="ARBA00023274"/>
    </source>
</evidence>
<evidence type="ECO:0000256" key="7">
    <source>
        <dbReference type="HAMAP-Rule" id="MF_01331"/>
    </source>
</evidence>
<dbReference type="PANTHER" id="PTHR13501:SF8">
    <property type="entry name" value="LARGE RIBOSOMAL SUBUNIT PROTEIN UL22M"/>
    <property type="match status" value="1"/>
</dbReference>
<dbReference type="KEGG" id="snay:FZC37_02445"/>
<dbReference type="EMBL" id="CP043312">
    <property type="protein sequence ID" value="QEK39771.1"/>
    <property type="molecule type" value="Genomic_DNA"/>
</dbReference>
<evidence type="ECO:0000256" key="3">
    <source>
        <dbReference type="ARBA" id="ARBA00022884"/>
    </source>
</evidence>
<evidence type="ECO:0000256" key="2">
    <source>
        <dbReference type="ARBA" id="ARBA00022730"/>
    </source>
</evidence>
<keyword evidence="12" id="KW-1185">Reference proteome</keyword>
<dbReference type="Proteomes" id="UP000323844">
    <property type="component" value="Chromosome"/>
</dbReference>
<dbReference type="InterPro" id="IPR036394">
    <property type="entry name" value="Ribosomal_uL22_sf"/>
</dbReference>
<keyword evidence="5 7" id="KW-0687">Ribonucleoprotein</keyword>
<organism evidence="11 12">
    <name type="scientific">Candidatus Sneabacter namystus</name>
    <dbReference type="NCBI Taxonomy" id="2601646"/>
    <lineage>
        <taxon>Bacteria</taxon>
        <taxon>Pseudomonadati</taxon>
        <taxon>Pseudomonadota</taxon>
        <taxon>Alphaproteobacteria</taxon>
        <taxon>Rickettsiales</taxon>
        <taxon>Rickettsiaceae</taxon>
        <taxon>Rickettsieae</taxon>
        <taxon>Candidatus Sneabacter</taxon>
    </lineage>
</organism>
<comment type="function">
    <text evidence="7">The globular domain of the protein is located near the polypeptide exit tunnel on the outside of the subunit, while an extended beta-hairpin is found that lines the wall of the exit tunnel in the center of the 70S ribosome.</text>
</comment>
<dbReference type="PANTHER" id="PTHR13501">
    <property type="entry name" value="CHLOROPLAST 50S RIBOSOMAL PROTEIN L22-RELATED"/>
    <property type="match status" value="1"/>
</dbReference>
<sequence length="119" mass="13265">MKREKNEAIASATNLRVSPRKLNLVAALIRGMSTKEAITQLTFCRKRIAKDVKKCVISAIANAENNHRLRADQLIITKATVGKSACMKRIRARAKGRASPIHKFFSGIYLTIREKENGS</sequence>
<dbReference type="AlphaFoldDB" id="A0A5C0UJI6"/>
<dbReference type="RefSeq" id="WP_148952132.1">
    <property type="nucleotide sequence ID" value="NZ_CP043312.1"/>
</dbReference>
<dbReference type="GO" id="GO:0022625">
    <property type="term" value="C:cytosolic large ribosomal subunit"/>
    <property type="evidence" value="ECO:0007669"/>
    <property type="project" value="TreeGrafter"/>
</dbReference>
<dbReference type="SUPFAM" id="SSF54843">
    <property type="entry name" value="Ribosomal protein L22"/>
    <property type="match status" value="1"/>
</dbReference>
<evidence type="ECO:0000256" key="10">
    <source>
        <dbReference type="RuleBase" id="RU004008"/>
    </source>
</evidence>
<dbReference type="InterPro" id="IPR047867">
    <property type="entry name" value="Ribosomal_uL22_bac/org-type"/>
</dbReference>